<reference evidence="2" key="1">
    <citation type="submission" date="2025-08" db="UniProtKB">
        <authorList>
            <consortium name="Ensembl"/>
        </authorList>
    </citation>
    <scope>IDENTIFICATION</scope>
</reference>
<name>A0A3Q2WY32_HAPBU</name>
<keyword evidence="3" id="KW-1185">Reference proteome</keyword>
<evidence type="ECO:0000313" key="2">
    <source>
        <dbReference type="Ensembl" id="ENSHBUP00000031437.1"/>
    </source>
</evidence>
<evidence type="ECO:0000256" key="1">
    <source>
        <dbReference type="SAM" id="MobiDB-lite"/>
    </source>
</evidence>
<reference evidence="2" key="2">
    <citation type="submission" date="2025-09" db="UniProtKB">
        <authorList>
            <consortium name="Ensembl"/>
        </authorList>
    </citation>
    <scope>IDENTIFICATION</scope>
</reference>
<protein>
    <submittedName>
        <fullName evidence="2">Uncharacterized protein</fullName>
    </submittedName>
</protein>
<dbReference type="Ensembl" id="ENSHBUT00000023440.1">
    <property type="protein sequence ID" value="ENSHBUP00000031437.1"/>
    <property type="gene ID" value="ENSHBUG00000017123.1"/>
</dbReference>
<dbReference type="AlphaFoldDB" id="A0A3Q2WY32"/>
<dbReference type="Proteomes" id="UP000264840">
    <property type="component" value="Unplaced"/>
</dbReference>
<accession>A0A3Q2WY32</accession>
<evidence type="ECO:0000313" key="3">
    <source>
        <dbReference type="Proteomes" id="UP000264840"/>
    </source>
</evidence>
<feature type="compositionally biased region" description="Polar residues" evidence="1">
    <location>
        <begin position="163"/>
        <end position="175"/>
    </location>
</feature>
<organism evidence="2 3">
    <name type="scientific">Haplochromis burtoni</name>
    <name type="common">Burton's mouthbrooder</name>
    <name type="synonym">Chromis burtoni</name>
    <dbReference type="NCBI Taxonomy" id="8153"/>
    <lineage>
        <taxon>Eukaryota</taxon>
        <taxon>Metazoa</taxon>
        <taxon>Chordata</taxon>
        <taxon>Craniata</taxon>
        <taxon>Vertebrata</taxon>
        <taxon>Euteleostomi</taxon>
        <taxon>Actinopterygii</taxon>
        <taxon>Neopterygii</taxon>
        <taxon>Teleostei</taxon>
        <taxon>Neoteleostei</taxon>
        <taxon>Acanthomorphata</taxon>
        <taxon>Ovalentaria</taxon>
        <taxon>Cichlomorphae</taxon>
        <taxon>Cichliformes</taxon>
        <taxon>Cichlidae</taxon>
        <taxon>African cichlids</taxon>
        <taxon>Pseudocrenilabrinae</taxon>
        <taxon>Haplochromini</taxon>
        <taxon>Haplochromis</taxon>
    </lineage>
</organism>
<feature type="region of interest" description="Disordered" evidence="1">
    <location>
        <begin position="151"/>
        <end position="175"/>
    </location>
</feature>
<dbReference type="OMA" id="CFDDTHS"/>
<sequence length="175" mass="18149">SNQVGLLGRKLTEGRVVGEGLHNHGLLWDQFDNGGISGLDELGAVLKLLARTTVDLLNQLAELASNVGSVAIQHRGIACSDLTGVVQDDLSVEALSTLGWVVLAVASNVSTTDFLDGDVLDVEANVVTGHGLGQRLVVHLHGLHLSGQVDRGEGDDGAGLDDTSFNTADGYSSNT</sequence>
<dbReference type="GeneTree" id="ENSGT00400000024746"/>
<proteinExistence type="predicted"/>
<dbReference type="STRING" id="8153.ENSHBUP00000031437"/>